<sequence length="74" mass="9191">MPYWEKLFKAWGIYNADYHKKYRKYLYSKRYLTYINLVANDIQESIRNCNKKQIQELMDKMFPEKEFVCPDLPK</sequence>
<name>X1KAU5_9ZZZZ</name>
<dbReference type="EMBL" id="BARU01041915">
    <property type="protein sequence ID" value="GAH79193.1"/>
    <property type="molecule type" value="Genomic_DNA"/>
</dbReference>
<comment type="caution">
    <text evidence="1">The sequence shown here is derived from an EMBL/GenBank/DDBJ whole genome shotgun (WGS) entry which is preliminary data.</text>
</comment>
<gene>
    <name evidence="1" type="ORF">S03H2_64512</name>
</gene>
<evidence type="ECO:0000313" key="1">
    <source>
        <dbReference type="EMBL" id="GAH79193.1"/>
    </source>
</evidence>
<organism evidence="1">
    <name type="scientific">marine sediment metagenome</name>
    <dbReference type="NCBI Taxonomy" id="412755"/>
    <lineage>
        <taxon>unclassified sequences</taxon>
        <taxon>metagenomes</taxon>
        <taxon>ecological metagenomes</taxon>
    </lineage>
</organism>
<accession>X1KAU5</accession>
<reference evidence="1" key="1">
    <citation type="journal article" date="2014" name="Front. Microbiol.">
        <title>High frequency of phylogenetically diverse reductive dehalogenase-homologous genes in deep subseafloor sedimentary metagenomes.</title>
        <authorList>
            <person name="Kawai M."/>
            <person name="Futagami T."/>
            <person name="Toyoda A."/>
            <person name="Takaki Y."/>
            <person name="Nishi S."/>
            <person name="Hori S."/>
            <person name="Arai W."/>
            <person name="Tsubouchi T."/>
            <person name="Morono Y."/>
            <person name="Uchiyama I."/>
            <person name="Ito T."/>
            <person name="Fujiyama A."/>
            <person name="Inagaki F."/>
            <person name="Takami H."/>
        </authorList>
    </citation>
    <scope>NUCLEOTIDE SEQUENCE</scope>
    <source>
        <strain evidence="1">Expedition CK06-06</strain>
    </source>
</reference>
<proteinExistence type="predicted"/>
<dbReference type="AlphaFoldDB" id="X1KAU5"/>
<protein>
    <submittedName>
        <fullName evidence="1">Uncharacterized protein</fullName>
    </submittedName>
</protein>